<reference evidence="5" key="1">
    <citation type="submission" date="2020-01" db="EMBL/GenBank/DDBJ databases">
        <authorList>
            <consortium name="DOE Joint Genome Institute"/>
            <person name="Haridas S."/>
            <person name="Albert R."/>
            <person name="Binder M."/>
            <person name="Bloem J."/>
            <person name="Labutti K."/>
            <person name="Salamov A."/>
            <person name="Andreopoulos B."/>
            <person name="Baker S.E."/>
            <person name="Barry K."/>
            <person name="Bills G."/>
            <person name="Bluhm B.H."/>
            <person name="Cannon C."/>
            <person name="Castanera R."/>
            <person name="Culley D.E."/>
            <person name="Daum C."/>
            <person name="Ezra D."/>
            <person name="Gonzalez J.B."/>
            <person name="Henrissat B."/>
            <person name="Kuo A."/>
            <person name="Liang C."/>
            <person name="Lipzen A."/>
            <person name="Lutzoni F."/>
            <person name="Magnuson J."/>
            <person name="Mondo S."/>
            <person name="Nolan M."/>
            <person name="Ohm R."/>
            <person name="Pangilinan J."/>
            <person name="Park H.-J."/>
            <person name="Ramirez L."/>
            <person name="Alfaro M."/>
            <person name="Sun H."/>
            <person name="Tritt A."/>
            <person name="Yoshinaga Y."/>
            <person name="Zwiers L.-H."/>
            <person name="Turgeon B.G."/>
            <person name="Goodwin S.B."/>
            <person name="Spatafora J.W."/>
            <person name="Crous P.W."/>
            <person name="Grigoriev I.V."/>
        </authorList>
    </citation>
    <scope>NUCLEOTIDE SEQUENCE</scope>
    <source>
        <strain evidence="5">IPT5</strain>
    </source>
</reference>
<dbReference type="GO" id="GO:0006629">
    <property type="term" value="P:lipid metabolic process"/>
    <property type="evidence" value="ECO:0007669"/>
    <property type="project" value="InterPro"/>
</dbReference>
<dbReference type="SUPFAM" id="SSF53474">
    <property type="entry name" value="alpha/beta-Hydrolases"/>
    <property type="match status" value="1"/>
</dbReference>
<feature type="domain" description="Fungal lipase-type" evidence="4">
    <location>
        <begin position="99"/>
        <end position="241"/>
    </location>
</feature>
<evidence type="ECO:0000313" key="5">
    <source>
        <dbReference type="EMBL" id="KAF2853272.1"/>
    </source>
</evidence>
<gene>
    <name evidence="5" type="ORF">T440DRAFT_549005</name>
</gene>
<dbReference type="AlphaFoldDB" id="A0A6A7BDD1"/>
<dbReference type="Pfam" id="PF01764">
    <property type="entry name" value="Lipase_3"/>
    <property type="match status" value="1"/>
</dbReference>
<keyword evidence="1" id="KW-0732">Signal</keyword>
<dbReference type="Gene3D" id="3.40.50.1820">
    <property type="entry name" value="alpha/beta hydrolase"/>
    <property type="match status" value="1"/>
</dbReference>
<dbReference type="GO" id="GO:0016787">
    <property type="term" value="F:hydrolase activity"/>
    <property type="evidence" value="ECO:0007669"/>
    <property type="project" value="UniProtKB-KW"/>
</dbReference>
<name>A0A6A7BDD1_9PLEO</name>
<dbReference type="Proteomes" id="UP000799423">
    <property type="component" value="Unassembled WGS sequence"/>
</dbReference>
<keyword evidence="2 5" id="KW-0378">Hydrolase</keyword>
<keyword evidence="6" id="KW-1185">Reference proteome</keyword>
<evidence type="ECO:0000313" key="6">
    <source>
        <dbReference type="Proteomes" id="UP000799423"/>
    </source>
</evidence>
<evidence type="ECO:0000259" key="4">
    <source>
        <dbReference type="Pfam" id="PF01764"/>
    </source>
</evidence>
<dbReference type="EMBL" id="MU006296">
    <property type="protein sequence ID" value="KAF2853272.1"/>
    <property type="molecule type" value="Genomic_DNA"/>
</dbReference>
<sequence>MLDTQTTNQRSVRTRSLRMSAPTKLVERQTRPRELIEPSLFPVLQRYTKFAVASLATFTFNLGACPRPPFGSKLVKTINNILTDTQVAVFQDDTAKEYIVSFPGSSSVQDAVTDINYFLMPFTTAPGCNACQVHNDLLIGWRSVQQQFTTALADLQTQHSDYSIMTVDHFLSGGLASLAYTDLKVNSTIGINYAYTMASLRIGNQAYADFTDTLSRASESALGSLIRISHNTDGVPNLPRETMGFRHTRTEIYQLDGAARTQTAQTSHRCFGQEAVDCNRATAIGVINQDHLMYSGVVMTDGQTCQS</sequence>
<protein>
    <submittedName>
        <fullName evidence="5">Alpha/beta-hydrolase</fullName>
    </submittedName>
</protein>
<evidence type="ECO:0000256" key="2">
    <source>
        <dbReference type="ARBA" id="ARBA00022801"/>
    </source>
</evidence>
<proteinExistence type="predicted"/>
<evidence type="ECO:0000256" key="1">
    <source>
        <dbReference type="ARBA" id="ARBA00022729"/>
    </source>
</evidence>
<organism evidence="5 6">
    <name type="scientific">Plenodomus tracheiphilus IPT5</name>
    <dbReference type="NCBI Taxonomy" id="1408161"/>
    <lineage>
        <taxon>Eukaryota</taxon>
        <taxon>Fungi</taxon>
        <taxon>Dikarya</taxon>
        <taxon>Ascomycota</taxon>
        <taxon>Pezizomycotina</taxon>
        <taxon>Dothideomycetes</taxon>
        <taxon>Pleosporomycetidae</taxon>
        <taxon>Pleosporales</taxon>
        <taxon>Pleosporineae</taxon>
        <taxon>Leptosphaeriaceae</taxon>
        <taxon>Plenodomus</taxon>
    </lineage>
</organism>
<feature type="compositionally biased region" description="Polar residues" evidence="3">
    <location>
        <begin position="1"/>
        <end position="11"/>
    </location>
</feature>
<feature type="region of interest" description="Disordered" evidence="3">
    <location>
        <begin position="1"/>
        <end position="29"/>
    </location>
</feature>
<dbReference type="OrthoDB" id="426718at2759"/>
<dbReference type="PANTHER" id="PTHR46640:SF1">
    <property type="entry name" value="FUNGAL LIPASE-LIKE DOMAIN-CONTAINING PROTEIN-RELATED"/>
    <property type="match status" value="1"/>
</dbReference>
<evidence type="ECO:0000256" key="3">
    <source>
        <dbReference type="SAM" id="MobiDB-lite"/>
    </source>
</evidence>
<dbReference type="InterPro" id="IPR002921">
    <property type="entry name" value="Fungal_lipase-type"/>
</dbReference>
<dbReference type="PANTHER" id="PTHR46640">
    <property type="entry name" value="TRIACYLGLYCEROL LIPASE, PUTATIVE (AFU_ORTHOLOGUE AFUA_6G06510)-RELATED"/>
    <property type="match status" value="1"/>
</dbReference>
<dbReference type="InterPro" id="IPR029058">
    <property type="entry name" value="AB_hydrolase_fold"/>
</dbReference>
<accession>A0A6A7BDD1</accession>
<dbReference type="CDD" id="cd00519">
    <property type="entry name" value="Lipase_3"/>
    <property type="match status" value="1"/>
</dbReference>
<dbReference type="InterPro" id="IPR051299">
    <property type="entry name" value="AB_hydrolase_lip/est"/>
</dbReference>